<evidence type="ECO:0000313" key="3">
    <source>
        <dbReference type="Proteomes" id="UP000068026"/>
    </source>
</evidence>
<gene>
    <name evidence="1" type="ORF">CPRO_24190</name>
    <name evidence="2" type="ORF">SAMN02745151_02573</name>
</gene>
<reference evidence="1 3" key="1">
    <citation type="journal article" date="2016" name="Genome Announc.">
        <title>Complete Genome Sequence of the Amino Acid-Fermenting Clostridium propionicum X2 (DSM 1682).</title>
        <authorList>
            <person name="Poehlein A."/>
            <person name="Schlien K."/>
            <person name="Chowdhury N.P."/>
            <person name="Gottschalk G."/>
            <person name="Buckel W."/>
            <person name="Daniel R."/>
        </authorList>
    </citation>
    <scope>NUCLEOTIDE SEQUENCE [LARGE SCALE GENOMIC DNA]</scope>
    <source>
        <strain evidence="1 3">X2</strain>
    </source>
</reference>
<evidence type="ECO:0008006" key="5">
    <source>
        <dbReference type="Google" id="ProtNLM"/>
    </source>
</evidence>
<dbReference type="EMBL" id="CP014223">
    <property type="protein sequence ID" value="AMJ41985.1"/>
    <property type="molecule type" value="Genomic_DNA"/>
</dbReference>
<dbReference type="OrthoDB" id="2056242at2"/>
<dbReference type="KEGG" id="cpro:CPRO_24190"/>
<reference evidence="4" key="4">
    <citation type="submission" date="2016-11" db="EMBL/GenBank/DDBJ databases">
        <authorList>
            <person name="Jaros S."/>
            <person name="Januszkiewicz K."/>
            <person name="Wedrychowicz H."/>
        </authorList>
    </citation>
    <scope>NUCLEOTIDE SEQUENCE [LARGE SCALE GENOMIC DNA]</scope>
    <source>
        <strain evidence="4">DSM 1682</strain>
    </source>
</reference>
<protein>
    <recommendedName>
        <fullName evidence="5">Phage head-tail joining protein</fullName>
    </recommendedName>
</protein>
<dbReference type="EMBL" id="FQUA01000014">
    <property type="protein sequence ID" value="SHF03590.1"/>
    <property type="molecule type" value="Genomic_DNA"/>
</dbReference>
<dbReference type="Proteomes" id="UP000068026">
    <property type="component" value="Chromosome"/>
</dbReference>
<reference evidence="3" key="2">
    <citation type="submission" date="2016-01" db="EMBL/GenBank/DDBJ databases">
        <authorList>
            <person name="Poehlein A."/>
            <person name="Schlien K."/>
            <person name="Gottschalk G."/>
            <person name="Buckel W."/>
            <person name="Daniel R."/>
        </authorList>
    </citation>
    <scope>NUCLEOTIDE SEQUENCE [LARGE SCALE GENOMIC DNA]</scope>
    <source>
        <strain evidence="3">X2</strain>
    </source>
</reference>
<name>A0A0X8VBK6_ANAPI</name>
<evidence type="ECO:0000313" key="2">
    <source>
        <dbReference type="EMBL" id="SHF03590.1"/>
    </source>
</evidence>
<dbReference type="Proteomes" id="UP000184204">
    <property type="component" value="Unassembled WGS sequence"/>
</dbReference>
<organism evidence="2 4">
    <name type="scientific">Anaerotignum propionicum DSM 1682</name>
    <dbReference type="NCBI Taxonomy" id="991789"/>
    <lineage>
        <taxon>Bacteria</taxon>
        <taxon>Bacillati</taxon>
        <taxon>Bacillota</taxon>
        <taxon>Clostridia</taxon>
        <taxon>Lachnospirales</taxon>
        <taxon>Anaerotignaceae</taxon>
        <taxon>Anaerotignum</taxon>
    </lineage>
</organism>
<evidence type="ECO:0000313" key="1">
    <source>
        <dbReference type="EMBL" id="AMJ41985.1"/>
    </source>
</evidence>
<dbReference type="RefSeq" id="WP_066052087.1">
    <property type="nucleotide sequence ID" value="NZ_CP014223.1"/>
</dbReference>
<accession>A0A0X8VBK6</accession>
<reference evidence="2" key="3">
    <citation type="submission" date="2016-11" db="EMBL/GenBank/DDBJ databases">
        <authorList>
            <person name="Varghese N."/>
            <person name="Submissions S."/>
        </authorList>
    </citation>
    <scope>NUCLEOTIDE SEQUENCE</scope>
    <source>
        <strain evidence="2">DSM 1682</strain>
    </source>
</reference>
<keyword evidence="3" id="KW-1185">Reference proteome</keyword>
<sequence length="118" mass="13924">MKQKKMQMYNDGVITIYTVGNIAEPGNMPKEGIVEKVRLRFRRRTIGHTRFHESLQQNIKIDEIVRCPYRTEVSAQDKAVFLGSKEKYEVKKVVYIENTKPKEMELLLERVESNYDND</sequence>
<proteinExistence type="predicted"/>
<dbReference type="AlphaFoldDB" id="A0A0X8VBK6"/>
<evidence type="ECO:0000313" key="4">
    <source>
        <dbReference type="Proteomes" id="UP000184204"/>
    </source>
</evidence>